<evidence type="ECO:0000313" key="12">
    <source>
        <dbReference type="Proteomes" id="UP000321504"/>
    </source>
</evidence>
<dbReference type="EMBL" id="DACQKT010000001">
    <property type="protein sequence ID" value="HAS6675619.1"/>
    <property type="molecule type" value="Genomic_DNA"/>
</dbReference>
<evidence type="ECO:0000313" key="7">
    <source>
        <dbReference type="EMBL" id="NMU85200.1"/>
    </source>
</evidence>
<dbReference type="Proteomes" id="UP000321504">
    <property type="component" value="Unassembled WGS sequence"/>
</dbReference>
<dbReference type="EMBL" id="VRMQ01000003">
    <property type="protein sequence ID" value="TXN15532.1"/>
    <property type="molecule type" value="Genomic_DNA"/>
</dbReference>
<dbReference type="Proteomes" id="UP000726777">
    <property type="component" value="Unassembled WGS sequence"/>
</dbReference>
<keyword evidence="3" id="KW-0969">Cilium</keyword>
<dbReference type="PANTHER" id="PTHR37166">
    <property type="entry name" value="PROTEIN FLAG"/>
    <property type="match status" value="1"/>
</dbReference>
<evidence type="ECO:0000313" key="15">
    <source>
        <dbReference type="Proteomes" id="UP000555836"/>
    </source>
</evidence>
<sequence length="144" mass="15762">MEISSYASNIQPYGTPNGTNVANKNGNGIGTPSTASSTGDVSPQKAKGTEHDFSVQAAIEMAESRQELNREEREKMVEQMNEFVSSINKGVAFRVDEESGRDVVTIYETNTGDVIRQFPDEELLVVLRRLAEHTANSGLLVEKV</sequence>
<dbReference type="Pfam" id="PF03646">
    <property type="entry name" value="FlaG"/>
    <property type="match status" value="1"/>
</dbReference>
<evidence type="ECO:0000313" key="13">
    <source>
        <dbReference type="Proteomes" id="UP000464718"/>
    </source>
</evidence>
<evidence type="ECO:0000313" key="9">
    <source>
        <dbReference type="EMBL" id="TXN15532.1"/>
    </source>
</evidence>
<dbReference type="EMBL" id="JACVHL010000037">
    <property type="protein sequence ID" value="MCC3808045.1"/>
    <property type="molecule type" value="Genomic_DNA"/>
</dbReference>
<reference evidence="11" key="8">
    <citation type="submission" date="2022-12" db="EMBL/GenBank/DDBJ databases">
        <title>Vibrio parahaemolyticus become highly virulent by producing novel Tc toxins.</title>
        <authorList>
            <person name="Yang F."/>
            <person name="You Y."/>
            <person name="Lai Q."/>
            <person name="Xu L."/>
            <person name="Li F."/>
        </authorList>
    </citation>
    <scope>NUCLEOTIDE SEQUENCE</scope>
    <source>
        <strain evidence="11">Vp-HL-202005</strain>
    </source>
</reference>
<protein>
    <submittedName>
        <fullName evidence="3">Flagellar protein FlaG</fullName>
    </submittedName>
</protein>
<feature type="compositionally biased region" description="Polar residues" evidence="2">
    <location>
        <begin position="1"/>
        <end position="41"/>
    </location>
</feature>
<proteinExistence type="predicted"/>
<evidence type="ECO:0000313" key="5">
    <source>
        <dbReference type="EMBL" id="MDS1822054.1"/>
    </source>
</evidence>
<dbReference type="Proteomes" id="UP000555836">
    <property type="component" value="Unassembled WGS sequence"/>
</dbReference>
<dbReference type="EMBL" id="JAUHGG010000005">
    <property type="protein sequence ID" value="MDS1822054.1"/>
    <property type="molecule type" value="Genomic_DNA"/>
</dbReference>
<feature type="region of interest" description="Disordered" evidence="2">
    <location>
        <begin position="1"/>
        <end position="51"/>
    </location>
</feature>
<dbReference type="Gene3D" id="3.30.160.170">
    <property type="entry name" value="FlaG-like"/>
    <property type="match status" value="1"/>
</dbReference>
<dbReference type="RefSeq" id="WP_005457768.1">
    <property type="nucleotide sequence ID" value="NZ_CABMHD010000004.1"/>
</dbReference>
<feature type="coiled-coil region" evidence="1">
    <location>
        <begin position="54"/>
        <end position="81"/>
    </location>
</feature>
<reference evidence="5" key="9">
    <citation type="submission" date="2023-06" db="EMBL/GenBank/DDBJ databases">
        <title>Genomic Diversity of Vibrio spp. and Metagenomic Analysis of Pathogens in Florida Gulf Coastal Waters Following Hurricane Ian.</title>
        <authorList>
            <person name="Brumfield K.D."/>
        </authorList>
    </citation>
    <scope>NUCLEOTIDE SEQUENCE</scope>
    <source>
        <strain evidence="5">WBS2B-138</strain>
    </source>
</reference>
<evidence type="ECO:0000313" key="11">
    <source>
        <dbReference type="EMBL" id="WAT89496.1"/>
    </source>
</evidence>
<evidence type="ECO:0000313" key="3">
    <source>
        <dbReference type="EMBL" id="HAS6675619.1"/>
    </source>
</evidence>
<dbReference type="NCBIfam" id="NF006465">
    <property type="entry name" value="PRK08868.1"/>
    <property type="match status" value="1"/>
</dbReference>
<evidence type="ECO:0000313" key="4">
    <source>
        <dbReference type="EMBL" id="MCC3808045.1"/>
    </source>
</evidence>
<keyword evidence="1" id="KW-0175">Coiled coil</keyword>
<dbReference type="EMBL" id="CP097355">
    <property type="protein sequence ID" value="UYV27205.1"/>
    <property type="molecule type" value="Genomic_DNA"/>
</dbReference>
<evidence type="ECO:0000256" key="2">
    <source>
        <dbReference type="SAM" id="MobiDB-lite"/>
    </source>
</evidence>
<reference evidence="4" key="6">
    <citation type="submission" date="2020-09" db="EMBL/GenBank/DDBJ databases">
        <title>Genome sequence of Vibrio parahaemolyticus isolates.</title>
        <authorList>
            <person name="Hammerl J.A."/>
            <person name="Strauch E."/>
        </authorList>
    </citation>
    <scope>NUCLEOTIDE SEQUENCE</scope>
    <source>
        <strain evidence="4">17-VB00146</strain>
    </source>
</reference>
<dbReference type="Proteomes" id="UP000518904">
    <property type="component" value="Unassembled WGS sequence"/>
</dbReference>
<evidence type="ECO:0000313" key="8">
    <source>
        <dbReference type="EMBL" id="QHH10185.1"/>
    </source>
</evidence>
<reference evidence="8 13" key="2">
    <citation type="submission" date="2018-12" db="EMBL/GenBank/DDBJ databases">
        <title>Genomic insights into the evolutionary origins and pathogenicity of five Vibrio parahaemolyticus strains isolated from the shrimp with acute hepatopancreatic necrosis disease (AHPND).</title>
        <authorList>
            <person name="Yang Q."/>
            <person name="Dong X."/>
            <person name="Xie G."/>
            <person name="Fu S."/>
            <person name="Zou P."/>
            <person name="Sun J."/>
            <person name="Wang Y."/>
            <person name="Huang J."/>
        </authorList>
    </citation>
    <scope>NUCLEOTIDE SEQUENCE [LARGE SCALE GENOMIC DNA]</scope>
    <source>
        <strain evidence="8 13">20160303005-1</strain>
    </source>
</reference>
<evidence type="ECO:0000313" key="10">
    <source>
        <dbReference type="EMBL" id="UYV27205.1"/>
    </source>
</evidence>
<reference evidence="9 12" key="3">
    <citation type="submission" date="2019-08" db="EMBL/GenBank/DDBJ databases">
        <title>Emerging of two pre-pandemic pathogenic O4:KUT lineages of Vibrio parahaemolyticus in coastal eastern China.</title>
        <authorList>
            <person name="Yu H."/>
        </authorList>
    </citation>
    <scope>NUCLEOTIDE SEQUENCE [LARGE SCALE GENOMIC DNA]</scope>
    <source>
        <strain evidence="9 12">HZ17-383</strain>
    </source>
</reference>
<dbReference type="Proteomes" id="UP000856022">
    <property type="component" value="Unassembled WGS sequence"/>
</dbReference>
<dbReference type="PANTHER" id="PTHR37166:SF1">
    <property type="entry name" value="PROTEIN FLAG"/>
    <property type="match status" value="1"/>
</dbReference>
<dbReference type="EMBL" id="JABCLB010002168">
    <property type="protein sequence ID" value="NMU85200.1"/>
    <property type="molecule type" value="Genomic_DNA"/>
</dbReference>
<dbReference type="EMBL" id="JABCLD010002250">
    <property type="protein sequence ID" value="NMU29910.1"/>
    <property type="molecule type" value="Genomic_DNA"/>
</dbReference>
<evidence type="ECO:0000256" key="1">
    <source>
        <dbReference type="SAM" id="Coils"/>
    </source>
</evidence>
<gene>
    <name evidence="3" type="primary">flaG</name>
    <name evidence="8" type="ORF">EHC69_12860</name>
    <name evidence="9" type="ORF">FVP01_16390</name>
    <name evidence="7" type="ORF">HKB16_20280</name>
    <name evidence="6" type="ORF">HKB21_30320</name>
    <name evidence="3" type="ORF">I7278_02220</name>
    <name evidence="4" type="ORF">IB292_23820</name>
    <name evidence="10" type="ORF">M5598_04385</name>
    <name evidence="11" type="ORF">O1Q84_12770</name>
    <name evidence="5" type="ORF">QX249_15555</name>
</gene>
<dbReference type="SUPFAM" id="SSF160214">
    <property type="entry name" value="FlaG-like"/>
    <property type="match status" value="1"/>
</dbReference>
<reference evidence="3" key="4">
    <citation type="submission" date="2019-12" db="EMBL/GenBank/DDBJ databases">
        <authorList>
            <consortium name="NCBI Pathogen Detection Project"/>
        </authorList>
    </citation>
    <scope>NUCLEOTIDE SEQUENCE</scope>
    <source>
        <strain evidence="3">1930</strain>
    </source>
</reference>
<keyword evidence="3" id="KW-0282">Flagellum</keyword>
<organism evidence="3">
    <name type="scientific">Vibrio parahaemolyticus</name>
    <dbReference type="NCBI Taxonomy" id="670"/>
    <lineage>
        <taxon>Bacteria</taxon>
        <taxon>Pseudomonadati</taxon>
        <taxon>Pseudomonadota</taxon>
        <taxon>Gammaproteobacteria</taxon>
        <taxon>Vibrionales</taxon>
        <taxon>Vibrionaceae</taxon>
        <taxon>Vibrio</taxon>
    </lineage>
</organism>
<dbReference type="Proteomes" id="UP001163036">
    <property type="component" value="Chromosome 1"/>
</dbReference>
<reference evidence="3" key="1">
    <citation type="journal article" date="2018" name="Genome Biol.">
        <title>SKESA: strategic k-mer extension for scrupulous assemblies.</title>
        <authorList>
            <person name="Souvorov A."/>
            <person name="Agarwala R."/>
            <person name="Lipman D.J."/>
        </authorList>
    </citation>
    <scope>NUCLEOTIDE SEQUENCE</scope>
    <source>
        <strain evidence="3">1930</strain>
    </source>
</reference>
<accession>A0A072KVJ3</accession>
<dbReference type="InterPro" id="IPR035924">
    <property type="entry name" value="FlaG-like_sf"/>
</dbReference>
<dbReference type="Proteomes" id="UP001253193">
    <property type="component" value="Unassembled WGS sequence"/>
</dbReference>
<evidence type="ECO:0000313" key="14">
    <source>
        <dbReference type="Proteomes" id="UP000518904"/>
    </source>
</evidence>
<keyword evidence="3" id="KW-0966">Cell projection</keyword>
<dbReference type="EMBL" id="CP114194">
    <property type="protein sequence ID" value="WAT89496.1"/>
    <property type="molecule type" value="Genomic_DNA"/>
</dbReference>
<evidence type="ECO:0000313" key="6">
    <source>
        <dbReference type="EMBL" id="NMU29910.1"/>
    </source>
</evidence>
<reference evidence="10" key="7">
    <citation type="submission" date="2022-05" db="EMBL/GenBank/DDBJ databases">
        <title>Megaplasmid of Vibrio parahaemolyticus.</title>
        <authorList>
            <person name="Strauch E."/>
            <person name="Borowiak M."/>
        </authorList>
    </citation>
    <scope>NUCLEOTIDE SEQUENCE</scope>
    <source>
        <strain evidence="10">16-VB00198</strain>
    </source>
</reference>
<dbReference type="AlphaFoldDB" id="A0A072KVJ3"/>
<dbReference type="Proteomes" id="UP001156560">
    <property type="component" value="Chromosome 1"/>
</dbReference>
<reference evidence="14 15" key="5">
    <citation type="submission" date="2020-04" db="EMBL/GenBank/DDBJ databases">
        <title>Whole-genome sequencing of Vibrio spp. from China reveals different genetic environments of blaCTX-M-14 among diverse lineages.</title>
        <authorList>
            <person name="Zheng Z."/>
            <person name="Ye L."/>
            <person name="Chen S."/>
        </authorList>
    </citation>
    <scope>NUCLEOTIDE SEQUENCE [LARGE SCALE GENOMIC DNA]</scope>
    <source>
        <strain evidence="7 14">Vb0551</strain>
        <strain evidence="6 15">Vb0574</strain>
    </source>
</reference>
<name>A0A072KVJ3_VIBPH</name>
<dbReference type="InterPro" id="IPR005186">
    <property type="entry name" value="FlaG"/>
</dbReference>
<dbReference type="EMBL" id="CP034298">
    <property type="protein sequence ID" value="QHH10185.1"/>
    <property type="molecule type" value="Genomic_DNA"/>
</dbReference>
<dbReference type="Proteomes" id="UP000464718">
    <property type="component" value="Chromosome i"/>
</dbReference>